<keyword evidence="3" id="KW-1185">Reference proteome</keyword>
<feature type="domain" description="LUD" evidence="1">
    <location>
        <begin position="5"/>
        <end position="197"/>
    </location>
</feature>
<evidence type="ECO:0000313" key="2">
    <source>
        <dbReference type="EMBL" id="MBS4540149.1"/>
    </source>
</evidence>
<sequence length="203" mass="22686">MDRLINRTIESLQKNGFIVDYFEDINGAKKHILEKIDQKVDVGIGGSMTIFESGLHTDLMDRGNGISWHWLEKPEDKYMALERASRTPIYMSSANAITQDGKIINIDGVGNRVASTFYGHDTVYIIAGVNKIVENIEDGIKRIKTDACPKNAERLGLNTPCRHTGKCHDCKSDDRMCNVTVIIESKPAKTDINIILVNESLGY</sequence>
<proteinExistence type="predicted"/>
<reference evidence="2" key="1">
    <citation type="submission" date="2019-12" db="EMBL/GenBank/DDBJ databases">
        <title>Clostridiaceae gen. nov. sp. nov., isolated from sediment in Xinjiang, China.</title>
        <authorList>
            <person name="Zhang R."/>
        </authorList>
    </citation>
    <scope>NUCLEOTIDE SEQUENCE</scope>
    <source>
        <strain evidence="2">D2Q-11</strain>
    </source>
</reference>
<evidence type="ECO:0000313" key="3">
    <source>
        <dbReference type="Proteomes" id="UP000724672"/>
    </source>
</evidence>
<organism evidence="2 3">
    <name type="scientific">Anaeromonas frigoriresistens</name>
    <dbReference type="NCBI Taxonomy" id="2683708"/>
    <lineage>
        <taxon>Bacteria</taxon>
        <taxon>Bacillati</taxon>
        <taxon>Bacillota</taxon>
        <taxon>Tissierellia</taxon>
        <taxon>Tissierellales</taxon>
        <taxon>Thermohalobacteraceae</taxon>
        <taxon>Anaeromonas</taxon>
    </lineage>
</organism>
<dbReference type="Proteomes" id="UP000724672">
    <property type="component" value="Unassembled WGS sequence"/>
</dbReference>
<dbReference type="InterPro" id="IPR003741">
    <property type="entry name" value="LUD_dom"/>
</dbReference>
<accession>A0A942UVR8</accession>
<comment type="caution">
    <text evidence="2">The sequence shown here is derived from an EMBL/GenBank/DDBJ whole genome shotgun (WGS) entry which is preliminary data.</text>
</comment>
<dbReference type="AlphaFoldDB" id="A0A942UVR8"/>
<dbReference type="RefSeq" id="WP_203368037.1">
    <property type="nucleotide sequence ID" value="NZ_WSFT01000053.1"/>
</dbReference>
<dbReference type="PANTHER" id="PTHR36179">
    <property type="entry name" value="LUD_DOM DOMAIN-CONTAINING PROTEIN"/>
    <property type="match status" value="1"/>
</dbReference>
<gene>
    <name evidence="2" type="ORF">GOQ27_16845</name>
</gene>
<dbReference type="EMBL" id="WSFT01000053">
    <property type="protein sequence ID" value="MBS4540149.1"/>
    <property type="molecule type" value="Genomic_DNA"/>
</dbReference>
<evidence type="ECO:0000259" key="1">
    <source>
        <dbReference type="Pfam" id="PF02589"/>
    </source>
</evidence>
<dbReference type="PANTHER" id="PTHR36179:SF2">
    <property type="entry name" value="LUD DOMAIN-CONTAINING PROTEIN"/>
    <property type="match status" value="1"/>
</dbReference>
<name>A0A942UVR8_9FIRM</name>
<protein>
    <submittedName>
        <fullName evidence="2">Lactate utilization protein</fullName>
    </submittedName>
</protein>
<dbReference type="Pfam" id="PF02589">
    <property type="entry name" value="LUD_dom"/>
    <property type="match status" value="1"/>
</dbReference>